<reference evidence="4 5" key="1">
    <citation type="submission" date="2019-03" db="EMBL/GenBank/DDBJ databases">
        <title>San Antonio Military Medical Center submission to MRSN (WRAIR), pending publication.</title>
        <authorList>
            <person name="Blyth D.M."/>
            <person name="Mccarthy S.L."/>
            <person name="Schall S.E."/>
            <person name="Stam J.A."/>
            <person name="Ong A.C."/>
            <person name="Mcgann P.T."/>
        </authorList>
    </citation>
    <scope>NUCLEOTIDE SEQUENCE [LARGE SCALE GENOMIC DNA]</scope>
    <source>
        <strain evidence="4 5">MRSN571793</strain>
    </source>
</reference>
<sequence length="269" mass="30661">MKSKYIRLTIIAVLIIGIGTSLYKLMADKKIPDYPDIAKSGVLRIVTNMDPVGYYPSSDTIAGYNHDILAAIEKYSNLKFEISLENSLDKCFEGLESGKYDLVARNIPINTNLRSQYKFTSTILYNKLVLIQRKAEYNDGMEPIKNHLDLANKTFHIPVNSPYKVRINNLAHEIGDSIFITEDSLYEVNQLAMMVASKDIDYTVCDIKTAEKLASQIPEIDINTDIGFTHLEGWAVREQSPILLDSLNNWITRLKNSPEYLIIQKRYFP</sequence>
<evidence type="ECO:0000313" key="4">
    <source>
        <dbReference type="EMBL" id="TFD95449.1"/>
    </source>
</evidence>
<accession>A0A4Y8KZN7</accession>
<dbReference type="OrthoDB" id="1099384at2"/>
<dbReference type="Gene3D" id="3.40.190.10">
    <property type="entry name" value="Periplasmic binding protein-like II"/>
    <property type="match status" value="2"/>
</dbReference>
<dbReference type="STRING" id="1121485.GCA_000426485_01553"/>
<organism evidence="4 5">
    <name type="scientific">Dysgonomonas capnocytophagoides</name>
    <dbReference type="NCBI Taxonomy" id="45254"/>
    <lineage>
        <taxon>Bacteria</taxon>
        <taxon>Pseudomonadati</taxon>
        <taxon>Bacteroidota</taxon>
        <taxon>Bacteroidia</taxon>
        <taxon>Bacteroidales</taxon>
        <taxon>Dysgonomonadaceae</taxon>
        <taxon>Dysgonomonas</taxon>
    </lineage>
</organism>
<comment type="caution">
    <text evidence="4">The sequence shown here is derived from an EMBL/GenBank/DDBJ whole genome shotgun (WGS) entry which is preliminary data.</text>
</comment>
<dbReference type="PANTHER" id="PTHR35936:SF19">
    <property type="entry name" value="AMINO-ACID-BINDING PROTEIN YXEM-RELATED"/>
    <property type="match status" value="1"/>
</dbReference>
<dbReference type="Proteomes" id="UP000297861">
    <property type="component" value="Unassembled WGS sequence"/>
</dbReference>
<evidence type="ECO:0000256" key="1">
    <source>
        <dbReference type="ARBA" id="ARBA00022729"/>
    </source>
</evidence>
<protein>
    <submittedName>
        <fullName evidence="4">Transporter substrate-binding domain-containing protein</fullName>
    </submittedName>
</protein>
<evidence type="ECO:0000256" key="2">
    <source>
        <dbReference type="SAM" id="Phobius"/>
    </source>
</evidence>
<keyword evidence="2" id="KW-0472">Membrane</keyword>
<evidence type="ECO:0000313" key="5">
    <source>
        <dbReference type="Proteomes" id="UP000297861"/>
    </source>
</evidence>
<dbReference type="PANTHER" id="PTHR35936">
    <property type="entry name" value="MEMBRANE-BOUND LYTIC MUREIN TRANSGLYCOSYLASE F"/>
    <property type="match status" value="1"/>
</dbReference>
<feature type="domain" description="Solute-binding protein family 3/N-terminal" evidence="3">
    <location>
        <begin position="42"/>
        <end position="269"/>
    </location>
</feature>
<feature type="transmembrane region" description="Helical" evidence="2">
    <location>
        <begin position="6"/>
        <end position="25"/>
    </location>
</feature>
<keyword evidence="5" id="KW-1185">Reference proteome</keyword>
<dbReference type="Pfam" id="PF00497">
    <property type="entry name" value="SBP_bac_3"/>
    <property type="match status" value="1"/>
</dbReference>
<dbReference type="CDD" id="cd01009">
    <property type="entry name" value="PBP2_YfhD_N"/>
    <property type="match status" value="1"/>
</dbReference>
<dbReference type="InterPro" id="IPR001638">
    <property type="entry name" value="Solute-binding_3/MltF_N"/>
</dbReference>
<dbReference type="EMBL" id="SOML01000008">
    <property type="protein sequence ID" value="TFD95449.1"/>
    <property type="molecule type" value="Genomic_DNA"/>
</dbReference>
<name>A0A4Y8KZN7_9BACT</name>
<proteinExistence type="predicted"/>
<keyword evidence="2" id="KW-1133">Transmembrane helix</keyword>
<keyword evidence="1" id="KW-0732">Signal</keyword>
<evidence type="ECO:0000259" key="3">
    <source>
        <dbReference type="SMART" id="SM00062"/>
    </source>
</evidence>
<dbReference type="SUPFAM" id="SSF53850">
    <property type="entry name" value="Periplasmic binding protein-like II"/>
    <property type="match status" value="1"/>
</dbReference>
<dbReference type="SMART" id="SM00062">
    <property type="entry name" value="PBPb"/>
    <property type="match status" value="1"/>
</dbReference>
<dbReference type="AlphaFoldDB" id="A0A4Y8KZN7"/>
<keyword evidence="2" id="KW-0812">Transmembrane</keyword>
<gene>
    <name evidence="4" type="ORF">E2605_13640</name>
</gene>